<proteinExistence type="predicted"/>
<dbReference type="EMBL" id="CP017675">
    <property type="protein sequence ID" value="APB32754.1"/>
    <property type="molecule type" value="Genomic_DNA"/>
</dbReference>
<dbReference type="SUPFAM" id="SSF69635">
    <property type="entry name" value="Type III secretory system chaperone-like"/>
    <property type="match status" value="1"/>
</dbReference>
<dbReference type="InterPro" id="IPR054343">
    <property type="entry name" value="TY-Chap_M"/>
</dbReference>
<gene>
    <name evidence="2" type="ORF">GlitD10_0443</name>
</gene>
<evidence type="ECO:0000259" key="1">
    <source>
        <dbReference type="Pfam" id="PF22551"/>
    </source>
</evidence>
<dbReference type="Proteomes" id="UP000180235">
    <property type="component" value="Chromosome"/>
</dbReference>
<reference evidence="2 3" key="1">
    <citation type="submission" date="2016-10" db="EMBL/GenBank/DDBJ databases">
        <title>Description of Gloeomargarita lithophora gen. nov., sp. nov., a thylakoid-bearing basal-branching cyanobacterium with intracellular carbonates, and proposal for Gloeomargaritales ord. nov.</title>
        <authorList>
            <person name="Moreira D."/>
            <person name="Tavera R."/>
            <person name="Benzerara K."/>
            <person name="Skouri-Panet F."/>
            <person name="Couradeau E."/>
            <person name="Gerard E."/>
            <person name="Loussert C."/>
            <person name="Novelo E."/>
            <person name="Zivanovic Y."/>
            <person name="Lopez-Garcia P."/>
        </authorList>
    </citation>
    <scope>NUCLEOTIDE SEQUENCE [LARGE SCALE GENOMIC DNA]</scope>
    <source>
        <strain evidence="2 3">D10</strain>
    </source>
</reference>
<feature type="domain" description="TY-Chap central" evidence="1">
    <location>
        <begin position="19"/>
        <end position="144"/>
    </location>
</feature>
<dbReference type="KEGG" id="glt:GlitD10_0443"/>
<organism evidence="2 3">
    <name type="scientific">Gloeomargarita lithophora Alchichica-D10</name>
    <dbReference type="NCBI Taxonomy" id="1188229"/>
    <lineage>
        <taxon>Bacteria</taxon>
        <taxon>Bacillati</taxon>
        <taxon>Cyanobacteriota</taxon>
        <taxon>Cyanophyceae</taxon>
        <taxon>Gloeomargaritales</taxon>
        <taxon>Gloeomargaritaceae</taxon>
        <taxon>Gloeomargarita</taxon>
    </lineage>
</organism>
<dbReference type="RefSeq" id="WP_071453443.1">
    <property type="nucleotide sequence ID" value="NZ_CP017675.1"/>
</dbReference>
<dbReference type="Pfam" id="PF22551">
    <property type="entry name" value="TY-Chap1"/>
    <property type="match status" value="1"/>
</dbReference>
<dbReference type="STRING" id="1188229.GlitD10_0443"/>
<dbReference type="OrthoDB" id="459459at2"/>
<name>A0A1J0A9Z3_9CYAN</name>
<dbReference type="AlphaFoldDB" id="A0A1J0A9Z3"/>
<protein>
    <recommendedName>
        <fullName evidence="1">TY-Chap central domain-containing protein</fullName>
    </recommendedName>
</protein>
<evidence type="ECO:0000313" key="3">
    <source>
        <dbReference type="Proteomes" id="UP000180235"/>
    </source>
</evidence>
<accession>A0A1J0A9Z3</accession>
<keyword evidence="3" id="KW-1185">Reference proteome</keyword>
<evidence type="ECO:0000313" key="2">
    <source>
        <dbReference type="EMBL" id="APB32754.1"/>
    </source>
</evidence>
<sequence length="150" mass="16840">MLFDSAPQQACYTKILPWMQELFADKVEIRDDLPIFIIPRGSAYAAVEVLPWTQDDAIVCAWSYVVKGAELKPELLQYLLRQNTEIPFGAFGLDEDGDIRLEHAIVGSTCDPKELETSAKSIMEMADHYDDEIYRLAGGQRAADRLGVQS</sequence>
<dbReference type="Gene3D" id="3.30.1460.10">
    <property type="match status" value="1"/>
</dbReference>